<dbReference type="AlphaFoldDB" id="A0AAW0EM88"/>
<dbReference type="GO" id="GO:0007030">
    <property type="term" value="P:Golgi organization"/>
    <property type="evidence" value="ECO:0007669"/>
    <property type="project" value="TreeGrafter"/>
</dbReference>
<dbReference type="GO" id="GO:0005794">
    <property type="term" value="C:Golgi apparatus"/>
    <property type="evidence" value="ECO:0007669"/>
    <property type="project" value="TreeGrafter"/>
</dbReference>
<keyword evidence="3" id="KW-0519">Myristate</keyword>
<protein>
    <recommendedName>
        <fullName evidence="2">Dymeclin</fullName>
    </recommendedName>
</protein>
<dbReference type="Pfam" id="PF09742">
    <property type="entry name" value="Dymeclin"/>
    <property type="match status" value="1"/>
</dbReference>
<dbReference type="InterPro" id="IPR019142">
    <property type="entry name" value="Dymeclin"/>
</dbReference>
<reference evidence="6 7" key="1">
    <citation type="journal article" date="2021" name="MBio">
        <title>A New Model Trypanosomatid, Novymonas esmeraldas: Genomic Perception of Its 'Candidatus Pandoraea novymonadis' Endosymbiont.</title>
        <authorList>
            <person name="Zakharova A."/>
            <person name="Saura A."/>
            <person name="Butenko A."/>
            <person name="Podesvova L."/>
            <person name="Warmusova S."/>
            <person name="Kostygov A.Y."/>
            <person name="Nenarokova A."/>
            <person name="Lukes J."/>
            <person name="Opperdoes F.R."/>
            <person name="Yurchenko V."/>
        </authorList>
    </citation>
    <scope>NUCLEOTIDE SEQUENCE [LARGE SCALE GENOMIC DNA]</scope>
    <source>
        <strain evidence="6 7">E262AT.01</strain>
    </source>
</reference>
<dbReference type="EMBL" id="JAECZO010000043">
    <property type="protein sequence ID" value="KAK7194850.1"/>
    <property type="molecule type" value="Genomic_DNA"/>
</dbReference>
<keyword evidence="7" id="KW-1185">Reference proteome</keyword>
<name>A0AAW0EM88_9TRYP</name>
<evidence type="ECO:0000313" key="7">
    <source>
        <dbReference type="Proteomes" id="UP001430356"/>
    </source>
</evidence>
<evidence type="ECO:0000256" key="1">
    <source>
        <dbReference type="ARBA" id="ARBA00010603"/>
    </source>
</evidence>
<dbReference type="PANTHER" id="PTHR12895:SF9">
    <property type="entry name" value="DYMECLIN"/>
    <property type="match status" value="1"/>
</dbReference>
<evidence type="ECO:0000256" key="2">
    <source>
        <dbReference type="ARBA" id="ARBA00015736"/>
    </source>
</evidence>
<proteinExistence type="inferred from homology"/>
<organism evidence="6 7">
    <name type="scientific">Novymonas esmeraldas</name>
    <dbReference type="NCBI Taxonomy" id="1808958"/>
    <lineage>
        <taxon>Eukaryota</taxon>
        <taxon>Discoba</taxon>
        <taxon>Euglenozoa</taxon>
        <taxon>Kinetoplastea</taxon>
        <taxon>Metakinetoplastina</taxon>
        <taxon>Trypanosomatida</taxon>
        <taxon>Trypanosomatidae</taxon>
        <taxon>Novymonas</taxon>
    </lineage>
</organism>
<evidence type="ECO:0000256" key="5">
    <source>
        <dbReference type="SAM" id="MobiDB-lite"/>
    </source>
</evidence>
<dbReference type="PANTHER" id="PTHR12895">
    <property type="entry name" value="DYMECLIN"/>
    <property type="match status" value="1"/>
</dbReference>
<keyword evidence="4" id="KW-0449">Lipoprotein</keyword>
<evidence type="ECO:0000256" key="3">
    <source>
        <dbReference type="ARBA" id="ARBA00022707"/>
    </source>
</evidence>
<gene>
    <name evidence="6" type="ORF">NESM_000405900</name>
</gene>
<comment type="similarity">
    <text evidence="1">Belongs to the dymeclin family.</text>
</comment>
<accession>A0AAW0EM88</accession>
<feature type="compositionally biased region" description="Gly residues" evidence="5">
    <location>
        <begin position="743"/>
        <end position="753"/>
    </location>
</feature>
<evidence type="ECO:0000256" key="4">
    <source>
        <dbReference type="ARBA" id="ARBA00023288"/>
    </source>
</evidence>
<sequence>MGAAARKEVSEYVASLLTSDVLDGDADAAALLTHLSRHESQICGGAELYDVAAPIAAAVARTTSTTGRLRWLLRLCSETVRRCTEAAPVMEPGAPAVLHVAELLLRHVLRLSKGRSAPLVSALEAGGPAAWATPTSVTSAAAVEDTATLLCRVSLAFLAAVPLDAATVAMHLEVLRLLLTMTSSALHHGTDLDEDAMDLFTELAMASPLLGNALAMLLRVVVDWGTPGWAARPPVLYHSGYEPSLLNLFRVFGGGGAVAARDTSTFVLEVATTTTTAAAAAAATNTGGGGGASVMTYTLPKDPAAVLVPSSSCWDQVGRHAAALLCVLLVHQKGTGRNPALDYVAALHDGTPVRFVSLLKSIRLRLLQFPEMSILLYVLLHDHHAFLHTVLADDAALLVSTAQALLELTYRTCRDTTRLAGVPASSAAGATGTAASSSSSSSGGGGADGDVVQGAVLGRLLFHLRAFAYPFINFMSSTLLLLLSQDRVVNRLLCSTPCLPGHVLEQQNESATVGALAVTVMVLGITKGLNERNEALIAVFAPCLVNMAPSLHDMDAYTAQRVSALLTLILRKLHRASTLLASAPAATSTTTSIGAAAAAAASSAADGSAPPLTAVASAEDVAALADIVAMYLRQLRTVVEGVEALLRGADRHNEHLVYELLYARGRLLDDVDAAVEARLPHAQETRELLANVSEMIRNCEADIASSSDAQNPYSIMAILRRGQQQQQQQQQQSPRRPATAGVEGNGGSGGAEAGGSDAVSAAADVGAAAAAAVATAPDALGGVDGAAVDLVYSYDESPHSYDFFGPFVWATLLSAGRHPGSALWCRHCTELALFPH</sequence>
<comment type="caution">
    <text evidence="6">The sequence shown here is derived from an EMBL/GenBank/DDBJ whole genome shotgun (WGS) entry which is preliminary data.</text>
</comment>
<evidence type="ECO:0000313" key="6">
    <source>
        <dbReference type="EMBL" id="KAK7194850.1"/>
    </source>
</evidence>
<feature type="region of interest" description="Disordered" evidence="5">
    <location>
        <begin position="721"/>
        <end position="756"/>
    </location>
</feature>
<feature type="compositionally biased region" description="Low complexity" evidence="5">
    <location>
        <begin position="723"/>
        <end position="742"/>
    </location>
</feature>
<dbReference type="Proteomes" id="UP001430356">
    <property type="component" value="Unassembled WGS sequence"/>
</dbReference>